<name>A0A0B2VJN9_TOXCA</name>
<keyword evidence="2" id="KW-1185">Reference proteome</keyword>
<gene>
    <name evidence="1" type="ORF">Tcan_07685</name>
</gene>
<evidence type="ECO:0000313" key="2">
    <source>
        <dbReference type="Proteomes" id="UP000031036"/>
    </source>
</evidence>
<dbReference type="Proteomes" id="UP000031036">
    <property type="component" value="Unassembled WGS sequence"/>
</dbReference>
<protein>
    <submittedName>
        <fullName evidence="1">Uncharacterized protein</fullName>
    </submittedName>
</protein>
<organism evidence="1 2">
    <name type="scientific">Toxocara canis</name>
    <name type="common">Canine roundworm</name>
    <dbReference type="NCBI Taxonomy" id="6265"/>
    <lineage>
        <taxon>Eukaryota</taxon>
        <taxon>Metazoa</taxon>
        <taxon>Ecdysozoa</taxon>
        <taxon>Nematoda</taxon>
        <taxon>Chromadorea</taxon>
        <taxon>Rhabditida</taxon>
        <taxon>Spirurina</taxon>
        <taxon>Ascaridomorpha</taxon>
        <taxon>Ascaridoidea</taxon>
        <taxon>Toxocaridae</taxon>
        <taxon>Toxocara</taxon>
    </lineage>
</organism>
<accession>A0A0B2VJN9</accession>
<dbReference type="EMBL" id="JPKZ01001141">
    <property type="protein sequence ID" value="KHN83706.1"/>
    <property type="molecule type" value="Genomic_DNA"/>
</dbReference>
<evidence type="ECO:0000313" key="1">
    <source>
        <dbReference type="EMBL" id="KHN83706.1"/>
    </source>
</evidence>
<dbReference type="AlphaFoldDB" id="A0A0B2VJN9"/>
<sequence>MIMVAQTPMAFTRLIKLHSYMNLWATIEESNGNEHQKQMEFRSSKQRRI</sequence>
<comment type="caution">
    <text evidence="1">The sequence shown here is derived from an EMBL/GenBank/DDBJ whole genome shotgun (WGS) entry which is preliminary data.</text>
</comment>
<proteinExistence type="predicted"/>
<reference evidence="1 2" key="1">
    <citation type="submission" date="2014-11" db="EMBL/GenBank/DDBJ databases">
        <title>Genetic blueprint of the zoonotic pathogen Toxocara canis.</title>
        <authorList>
            <person name="Zhu X.-Q."/>
            <person name="Korhonen P.K."/>
            <person name="Cai H."/>
            <person name="Young N.D."/>
            <person name="Nejsum P."/>
            <person name="von Samson-Himmelstjerna G."/>
            <person name="Boag P.R."/>
            <person name="Tan P."/>
            <person name="Li Q."/>
            <person name="Min J."/>
            <person name="Yang Y."/>
            <person name="Wang X."/>
            <person name="Fang X."/>
            <person name="Hall R.S."/>
            <person name="Hofmann A."/>
            <person name="Sternberg P.W."/>
            <person name="Jex A.R."/>
            <person name="Gasser R.B."/>
        </authorList>
    </citation>
    <scope>NUCLEOTIDE SEQUENCE [LARGE SCALE GENOMIC DNA]</scope>
    <source>
        <strain evidence="1">PN_DK_2014</strain>
    </source>
</reference>